<dbReference type="PANTHER" id="PTHR34265:SF1">
    <property type="entry name" value="TYPE III PANTOTHENATE KINASE"/>
    <property type="match status" value="1"/>
</dbReference>
<organism evidence="17 18">
    <name type="scientific">Flavihumibacter fluminis</name>
    <dbReference type="NCBI Taxonomy" id="2909236"/>
    <lineage>
        <taxon>Bacteria</taxon>
        <taxon>Pseudomonadati</taxon>
        <taxon>Bacteroidota</taxon>
        <taxon>Chitinophagia</taxon>
        <taxon>Chitinophagales</taxon>
        <taxon>Chitinophagaceae</taxon>
        <taxon>Flavihumibacter</taxon>
    </lineage>
</organism>
<dbReference type="NCBIfam" id="TIGR00671">
    <property type="entry name" value="baf"/>
    <property type="match status" value="1"/>
</dbReference>
<comment type="subunit">
    <text evidence="5 16">Homodimer.</text>
</comment>
<dbReference type="Proteomes" id="UP001200145">
    <property type="component" value="Unassembled WGS sequence"/>
</dbReference>
<evidence type="ECO:0000313" key="17">
    <source>
        <dbReference type="EMBL" id="MCF1715725.1"/>
    </source>
</evidence>
<dbReference type="RefSeq" id="WP_234866674.1">
    <property type="nucleotide sequence ID" value="NZ_JAKEVY010000003.1"/>
</dbReference>
<dbReference type="EC" id="2.7.1.33" evidence="6 16"/>
<feature type="binding site" evidence="16">
    <location>
        <position position="173"/>
    </location>
    <ligand>
        <name>substrate</name>
    </ligand>
</feature>
<keyword evidence="13 16" id="KW-0173">Coenzyme A biosynthesis</keyword>
<gene>
    <name evidence="16" type="primary">coaX</name>
    <name evidence="17" type="ORF">L0U88_13890</name>
</gene>
<dbReference type="PANTHER" id="PTHR34265">
    <property type="entry name" value="TYPE III PANTOTHENATE KINASE"/>
    <property type="match status" value="1"/>
</dbReference>
<comment type="similarity">
    <text evidence="14 16">Belongs to the type III pantothenate kinase family.</text>
</comment>
<evidence type="ECO:0000256" key="13">
    <source>
        <dbReference type="ARBA" id="ARBA00022993"/>
    </source>
</evidence>
<evidence type="ECO:0000256" key="3">
    <source>
        <dbReference type="ARBA" id="ARBA00004496"/>
    </source>
</evidence>
<evidence type="ECO:0000256" key="14">
    <source>
        <dbReference type="ARBA" id="ARBA00038036"/>
    </source>
</evidence>
<feature type="binding site" evidence="16">
    <location>
        <begin position="95"/>
        <end position="98"/>
    </location>
    <ligand>
        <name>substrate</name>
    </ligand>
</feature>
<evidence type="ECO:0000256" key="1">
    <source>
        <dbReference type="ARBA" id="ARBA00001206"/>
    </source>
</evidence>
<feature type="active site" description="Proton acceptor" evidence="16">
    <location>
        <position position="97"/>
    </location>
</feature>
<evidence type="ECO:0000256" key="4">
    <source>
        <dbReference type="ARBA" id="ARBA00005225"/>
    </source>
</evidence>
<evidence type="ECO:0000256" key="9">
    <source>
        <dbReference type="ARBA" id="ARBA00022741"/>
    </source>
</evidence>
<sequence length="241" mass="26584">MARITLCFDFGNTRQKMAIFTNGEFSGVRLLESLEPAAIAPLLEEFPAEKIILSSVMNHPPSLEVLLAEKAHFHKLSHLTRLPFTTPVGKPETIGADRLALVAASVNLFPGKNNLAIALGTAITYNFVNRNHEFLGGGISPGMEMRFRSLKDYTALLPLVKEDWNFPLVGYDTVTNITSGVILGMAKEIDGFIDAYKERYGNFNVLLTGGNSAYFVPHLKNKIFADQNLIFKGLYAISECN</sequence>
<comment type="catalytic activity">
    <reaction evidence="1 16">
        <text>(R)-pantothenate + ATP = (R)-4'-phosphopantothenate + ADP + H(+)</text>
        <dbReference type="Rhea" id="RHEA:16373"/>
        <dbReference type="ChEBI" id="CHEBI:10986"/>
        <dbReference type="ChEBI" id="CHEBI:15378"/>
        <dbReference type="ChEBI" id="CHEBI:29032"/>
        <dbReference type="ChEBI" id="CHEBI:30616"/>
        <dbReference type="ChEBI" id="CHEBI:456216"/>
        <dbReference type="EC" id="2.7.1.33"/>
    </reaction>
</comment>
<comment type="cofactor">
    <cofactor evidence="2">
        <name>K(+)</name>
        <dbReference type="ChEBI" id="CHEBI:29103"/>
    </cofactor>
</comment>
<protein>
    <recommendedName>
        <fullName evidence="15 16">Type III pantothenate kinase</fullName>
        <ecNumber evidence="6 16">2.7.1.33</ecNumber>
    </recommendedName>
    <alternativeName>
        <fullName evidence="16">PanK-III</fullName>
    </alternativeName>
    <alternativeName>
        <fullName evidence="16">Pantothenic acid kinase</fullName>
    </alternativeName>
</protein>
<dbReference type="InterPro" id="IPR043129">
    <property type="entry name" value="ATPase_NBD"/>
</dbReference>
<dbReference type="InterPro" id="IPR004619">
    <property type="entry name" value="Type_III_PanK"/>
</dbReference>
<keyword evidence="11 16" id="KW-0067">ATP-binding</keyword>
<dbReference type="SUPFAM" id="SSF53067">
    <property type="entry name" value="Actin-like ATPase domain"/>
    <property type="match status" value="2"/>
</dbReference>
<evidence type="ECO:0000256" key="11">
    <source>
        <dbReference type="ARBA" id="ARBA00022840"/>
    </source>
</evidence>
<dbReference type="Pfam" id="PF03309">
    <property type="entry name" value="Pan_kinase"/>
    <property type="match status" value="1"/>
</dbReference>
<name>A0ABS9BKK5_9BACT</name>
<comment type="subcellular location">
    <subcellularLocation>
        <location evidence="3 16">Cytoplasm</location>
    </subcellularLocation>
</comment>
<comment type="pathway">
    <text evidence="4 16">Cofactor biosynthesis; coenzyme A biosynthesis; CoA from (R)-pantothenate: step 1/5.</text>
</comment>
<dbReference type="EMBL" id="JAKEVY010000003">
    <property type="protein sequence ID" value="MCF1715725.1"/>
    <property type="molecule type" value="Genomic_DNA"/>
</dbReference>
<dbReference type="Gene3D" id="3.30.420.40">
    <property type="match status" value="1"/>
</dbReference>
<dbReference type="CDD" id="cd24015">
    <property type="entry name" value="ASKHA_NBD_PanK-III"/>
    <property type="match status" value="1"/>
</dbReference>
<evidence type="ECO:0000256" key="8">
    <source>
        <dbReference type="ARBA" id="ARBA00022679"/>
    </source>
</evidence>
<evidence type="ECO:0000256" key="12">
    <source>
        <dbReference type="ARBA" id="ARBA00022958"/>
    </source>
</evidence>
<comment type="caution">
    <text evidence="17">The sequence shown here is derived from an EMBL/GenBank/DDBJ whole genome shotgun (WGS) entry which is preliminary data.</text>
</comment>
<feature type="binding site" evidence="16">
    <location>
        <position position="121"/>
    </location>
    <ligand>
        <name>ATP</name>
        <dbReference type="ChEBI" id="CHEBI:30616"/>
    </ligand>
</feature>
<comment type="function">
    <text evidence="16">Catalyzes the phosphorylation of pantothenate (Pan), the first step in CoA biosynthesis.</text>
</comment>
<comment type="caution">
    <text evidence="16">Lacks conserved residue(s) required for the propagation of feature annotation.</text>
</comment>
<keyword evidence="18" id="KW-1185">Reference proteome</keyword>
<dbReference type="HAMAP" id="MF_01274">
    <property type="entry name" value="Pantothen_kinase_3"/>
    <property type="match status" value="1"/>
</dbReference>
<keyword evidence="8 16" id="KW-0808">Transferase</keyword>
<comment type="cofactor">
    <cofactor evidence="16">
        <name>NH4(+)</name>
        <dbReference type="ChEBI" id="CHEBI:28938"/>
    </cofactor>
    <cofactor evidence="16">
        <name>K(+)</name>
        <dbReference type="ChEBI" id="CHEBI:29103"/>
    </cofactor>
    <text evidence="16">A monovalent cation. Ammonium or potassium.</text>
</comment>
<evidence type="ECO:0000313" key="18">
    <source>
        <dbReference type="Proteomes" id="UP001200145"/>
    </source>
</evidence>
<reference evidence="17 18" key="1">
    <citation type="submission" date="2022-01" db="EMBL/GenBank/DDBJ databases">
        <title>Flavihumibacter sp. nov., isolated from sediment of a river.</title>
        <authorList>
            <person name="Liu H."/>
        </authorList>
    </citation>
    <scope>NUCLEOTIDE SEQUENCE [LARGE SCALE GENOMIC DNA]</scope>
    <source>
        <strain evidence="17 18">RY-1</strain>
    </source>
</reference>
<accession>A0ABS9BKK5</accession>
<evidence type="ECO:0000256" key="5">
    <source>
        <dbReference type="ARBA" id="ARBA00011738"/>
    </source>
</evidence>
<keyword evidence="10 16" id="KW-0418">Kinase</keyword>
<evidence type="ECO:0000256" key="2">
    <source>
        <dbReference type="ARBA" id="ARBA00001958"/>
    </source>
</evidence>
<keyword evidence="12 16" id="KW-0630">Potassium</keyword>
<feature type="binding site" evidence="16">
    <location>
        <begin position="9"/>
        <end position="16"/>
    </location>
    <ligand>
        <name>ATP</name>
        <dbReference type="ChEBI" id="CHEBI:30616"/>
    </ligand>
</feature>
<proteinExistence type="inferred from homology"/>
<evidence type="ECO:0000256" key="6">
    <source>
        <dbReference type="ARBA" id="ARBA00012102"/>
    </source>
</evidence>
<dbReference type="GO" id="GO:0004594">
    <property type="term" value="F:pantothenate kinase activity"/>
    <property type="evidence" value="ECO:0007669"/>
    <property type="project" value="UniProtKB-EC"/>
</dbReference>
<evidence type="ECO:0000256" key="10">
    <source>
        <dbReference type="ARBA" id="ARBA00022777"/>
    </source>
</evidence>
<evidence type="ECO:0000256" key="15">
    <source>
        <dbReference type="ARBA" id="ARBA00040883"/>
    </source>
</evidence>
<evidence type="ECO:0000256" key="16">
    <source>
        <dbReference type="HAMAP-Rule" id="MF_01274"/>
    </source>
</evidence>
<keyword evidence="9 16" id="KW-0547">Nucleotide-binding</keyword>
<evidence type="ECO:0000256" key="7">
    <source>
        <dbReference type="ARBA" id="ARBA00022490"/>
    </source>
</evidence>
<keyword evidence="7 16" id="KW-0963">Cytoplasm</keyword>